<evidence type="ECO:0000313" key="2">
    <source>
        <dbReference type="Proteomes" id="UP000636010"/>
    </source>
</evidence>
<name>A0ABQ1N6L8_9BACT</name>
<evidence type="ECO:0000313" key="1">
    <source>
        <dbReference type="EMBL" id="GGC52413.1"/>
    </source>
</evidence>
<gene>
    <name evidence="1" type="ORF">GCM10011506_42590</name>
</gene>
<dbReference type="InterPro" id="IPR025737">
    <property type="entry name" value="FApF"/>
</dbReference>
<keyword evidence="2" id="KW-1185">Reference proteome</keyword>
<sequence>MYLSISLQAQTPSDALMMNSKQICFLLDYNYSSFDNYWEGELKRENQTIAMVKRNSILSMVAVGILDNLNFYAGVPYIKTESTHPNGGKFAGASGFQDLTVALKYRWLNKQLGNGRLAGLATIGFSIPVSQYLPDYMPYSIGLGTPELSYRAILECRHNSDWYLRGAGTYLWRGYAKAEREYYYNNGSYYTPWMDVPSAITAEAVIGKWLFSDALQIELSYLGSRSLSGDDIRPYNPPQPTNKVHMDRVGVFAHYFFPKLKGLGFLAYHNRIVAGRNVPEMNTTGFGATYFFNYRK</sequence>
<proteinExistence type="predicted"/>
<organism evidence="1 2">
    <name type="scientific">Marivirga lumbricoides</name>
    <dbReference type="NCBI Taxonomy" id="1046115"/>
    <lineage>
        <taxon>Bacteria</taxon>
        <taxon>Pseudomonadati</taxon>
        <taxon>Bacteroidota</taxon>
        <taxon>Cytophagia</taxon>
        <taxon>Cytophagales</taxon>
        <taxon>Marivirgaceae</taxon>
        <taxon>Marivirga</taxon>
    </lineage>
</organism>
<dbReference type="Pfam" id="PF13557">
    <property type="entry name" value="Phenol_MetA_deg"/>
    <property type="match status" value="1"/>
</dbReference>
<dbReference type="Proteomes" id="UP000636010">
    <property type="component" value="Unassembled WGS sequence"/>
</dbReference>
<accession>A0ABQ1N6L8</accession>
<dbReference type="EMBL" id="BMEC01000017">
    <property type="protein sequence ID" value="GGC52413.1"/>
    <property type="molecule type" value="Genomic_DNA"/>
</dbReference>
<evidence type="ECO:0008006" key="3">
    <source>
        <dbReference type="Google" id="ProtNLM"/>
    </source>
</evidence>
<reference evidence="2" key="1">
    <citation type="journal article" date="2019" name="Int. J. Syst. Evol. Microbiol.">
        <title>The Global Catalogue of Microorganisms (GCM) 10K type strain sequencing project: providing services to taxonomists for standard genome sequencing and annotation.</title>
        <authorList>
            <consortium name="The Broad Institute Genomics Platform"/>
            <consortium name="The Broad Institute Genome Sequencing Center for Infectious Disease"/>
            <person name="Wu L."/>
            <person name="Ma J."/>
        </authorList>
    </citation>
    <scope>NUCLEOTIDE SEQUENCE [LARGE SCALE GENOMIC DNA]</scope>
    <source>
        <strain evidence="2">CGMCC 1.10832</strain>
    </source>
</reference>
<protein>
    <recommendedName>
        <fullName evidence="3">Transporter</fullName>
    </recommendedName>
</protein>
<comment type="caution">
    <text evidence="1">The sequence shown here is derived from an EMBL/GenBank/DDBJ whole genome shotgun (WGS) entry which is preliminary data.</text>
</comment>